<sequence length="376" mass="38012">MKSSVIVALSMVLAVSARPRYLGRRQDFKLKNGQDAIALNQKFATLTPASSCTTGEQACVNDQFAQCVNGKFQLQPCAGGTICVALPLVNSAGTSITCDTAADRDARIAATGATAGAASAAAPPAASSAAAAPPASSAAAPPATSSAAAGNNAGTGGATGDAQTSTTLLDSVIAKGFAQDGQAQPEAGQVASLTSTNNFINFCATTNKAITNGQQIKEGSCNPAPMGEIAAFTNMPSSKFVNPKNNDKVAANTNFTIQMAIKNLETGSFVNPNTNYFAAPQQVNAQGNIKGHSHVVIEQIDALASTTVTDPTKFAFFKGLNSPADANGVLSVVVTGGLPAGVYRLASINTAANHQPALVAVAQHGALDDMIYFTVA</sequence>
<dbReference type="InterPro" id="IPR053216">
    <property type="entry name" value="Appressorial_penetr-assoc"/>
</dbReference>
<evidence type="ECO:0000256" key="1">
    <source>
        <dbReference type="SAM" id="MobiDB-lite"/>
    </source>
</evidence>
<reference evidence="3 4" key="1">
    <citation type="journal article" date="2015" name="Sci. Rep.">
        <title>Chromosome-level genome map provides insights into diverse defense mechanisms in the medicinal fungus Ganoderma sinense.</title>
        <authorList>
            <person name="Zhu Y."/>
            <person name="Xu J."/>
            <person name="Sun C."/>
            <person name="Zhou S."/>
            <person name="Xu H."/>
            <person name="Nelson D.R."/>
            <person name="Qian J."/>
            <person name="Song J."/>
            <person name="Luo H."/>
            <person name="Xiang L."/>
            <person name="Li Y."/>
            <person name="Xu Z."/>
            <person name="Ji A."/>
            <person name="Wang L."/>
            <person name="Lu S."/>
            <person name="Hayward A."/>
            <person name="Sun W."/>
            <person name="Li X."/>
            <person name="Schwartz D.C."/>
            <person name="Wang Y."/>
            <person name="Chen S."/>
        </authorList>
    </citation>
    <scope>NUCLEOTIDE SEQUENCE [LARGE SCALE GENOMIC DNA]</scope>
    <source>
        <strain evidence="3 4">ZZ0214-1</strain>
    </source>
</reference>
<feature type="compositionally biased region" description="Low complexity" evidence="1">
    <location>
        <begin position="128"/>
        <end position="152"/>
    </location>
</feature>
<evidence type="ECO:0000256" key="2">
    <source>
        <dbReference type="SAM" id="SignalP"/>
    </source>
</evidence>
<keyword evidence="4" id="KW-1185">Reference proteome</keyword>
<dbReference type="PANTHER" id="PTHR34587">
    <property type="entry name" value="VWFA DOMAIN-CONTAINING PROTEIN"/>
    <property type="match status" value="1"/>
</dbReference>
<accession>A0A2G8SKF9</accession>
<evidence type="ECO:0000313" key="4">
    <source>
        <dbReference type="Proteomes" id="UP000230002"/>
    </source>
</evidence>
<feature type="chain" id="PRO_5013802481" description="Carbohydrate-binding module family 19 domain-containing protein" evidence="2">
    <location>
        <begin position="18"/>
        <end position="376"/>
    </location>
</feature>
<evidence type="ECO:0008006" key="5">
    <source>
        <dbReference type="Google" id="ProtNLM"/>
    </source>
</evidence>
<comment type="caution">
    <text evidence="3">The sequence shown here is derived from an EMBL/GenBank/DDBJ whole genome shotgun (WGS) entry which is preliminary data.</text>
</comment>
<dbReference type="PANTHER" id="PTHR34587:SF2">
    <property type="entry name" value="G-PROTEIN COUPLED RECEPTORS FAMILY 1 PROFILE DOMAIN-CONTAINING PROTEIN"/>
    <property type="match status" value="1"/>
</dbReference>
<feature type="region of interest" description="Disordered" evidence="1">
    <location>
        <begin position="128"/>
        <end position="162"/>
    </location>
</feature>
<dbReference type="OrthoDB" id="2336871at2759"/>
<keyword evidence="2" id="KW-0732">Signal</keyword>
<dbReference type="STRING" id="1077348.A0A2G8SKF9"/>
<evidence type="ECO:0000313" key="3">
    <source>
        <dbReference type="EMBL" id="PIL34227.1"/>
    </source>
</evidence>
<organism evidence="3 4">
    <name type="scientific">Ganoderma sinense ZZ0214-1</name>
    <dbReference type="NCBI Taxonomy" id="1077348"/>
    <lineage>
        <taxon>Eukaryota</taxon>
        <taxon>Fungi</taxon>
        <taxon>Dikarya</taxon>
        <taxon>Basidiomycota</taxon>
        <taxon>Agaricomycotina</taxon>
        <taxon>Agaricomycetes</taxon>
        <taxon>Polyporales</taxon>
        <taxon>Polyporaceae</taxon>
        <taxon>Ganoderma</taxon>
    </lineage>
</organism>
<dbReference type="EMBL" id="AYKW01000006">
    <property type="protein sequence ID" value="PIL34227.1"/>
    <property type="molecule type" value="Genomic_DNA"/>
</dbReference>
<dbReference type="AlphaFoldDB" id="A0A2G8SKF9"/>
<proteinExistence type="predicted"/>
<protein>
    <recommendedName>
        <fullName evidence="5">Carbohydrate-binding module family 19 domain-containing protein</fullName>
    </recommendedName>
</protein>
<dbReference type="Proteomes" id="UP000230002">
    <property type="component" value="Unassembled WGS sequence"/>
</dbReference>
<gene>
    <name evidence="3" type="ORF">GSI_03938</name>
</gene>
<name>A0A2G8SKF9_9APHY</name>
<feature type="signal peptide" evidence="2">
    <location>
        <begin position="1"/>
        <end position="17"/>
    </location>
</feature>